<evidence type="ECO:0000313" key="2">
    <source>
        <dbReference type="Proteomes" id="UP000314294"/>
    </source>
</evidence>
<keyword evidence="2" id="KW-1185">Reference proteome</keyword>
<organism evidence="1 2">
    <name type="scientific">Liparis tanakae</name>
    <name type="common">Tanaka's snailfish</name>
    <dbReference type="NCBI Taxonomy" id="230148"/>
    <lineage>
        <taxon>Eukaryota</taxon>
        <taxon>Metazoa</taxon>
        <taxon>Chordata</taxon>
        <taxon>Craniata</taxon>
        <taxon>Vertebrata</taxon>
        <taxon>Euteleostomi</taxon>
        <taxon>Actinopterygii</taxon>
        <taxon>Neopterygii</taxon>
        <taxon>Teleostei</taxon>
        <taxon>Neoteleostei</taxon>
        <taxon>Acanthomorphata</taxon>
        <taxon>Eupercaria</taxon>
        <taxon>Perciformes</taxon>
        <taxon>Cottioidei</taxon>
        <taxon>Cottales</taxon>
        <taxon>Liparidae</taxon>
        <taxon>Liparis</taxon>
    </lineage>
</organism>
<dbReference type="AlphaFoldDB" id="A0A4Z2H0L1"/>
<dbReference type="Proteomes" id="UP000314294">
    <property type="component" value="Unassembled WGS sequence"/>
</dbReference>
<proteinExistence type="predicted"/>
<gene>
    <name evidence="1" type="ORF">EYF80_031233</name>
</gene>
<accession>A0A4Z2H0L1</accession>
<dbReference type="EMBL" id="SRLO01000375">
    <property type="protein sequence ID" value="TNN58613.1"/>
    <property type="molecule type" value="Genomic_DNA"/>
</dbReference>
<evidence type="ECO:0000313" key="1">
    <source>
        <dbReference type="EMBL" id="TNN58613.1"/>
    </source>
</evidence>
<protein>
    <submittedName>
        <fullName evidence="1">Uncharacterized protein</fullName>
    </submittedName>
</protein>
<sequence length="120" mass="13128">MTMRSFLASSVTKATSLEEVDGGDEALAGFVQAVSGQLSYLVVNEAEDAVGQRKNVFRRFFNLMGGDGGGADLRLRERGRMWGEQWPPSSSVMLSALPKCLDKKWSSSMVGWKGSWCSRS</sequence>
<comment type="caution">
    <text evidence="1">The sequence shown here is derived from an EMBL/GenBank/DDBJ whole genome shotgun (WGS) entry which is preliminary data.</text>
</comment>
<name>A0A4Z2H0L1_9TELE</name>
<dbReference type="OrthoDB" id="10560777at2759"/>
<reference evidence="1 2" key="1">
    <citation type="submission" date="2019-03" db="EMBL/GenBank/DDBJ databases">
        <title>First draft genome of Liparis tanakae, snailfish: a comprehensive survey of snailfish specific genes.</title>
        <authorList>
            <person name="Kim W."/>
            <person name="Song I."/>
            <person name="Jeong J.-H."/>
            <person name="Kim D."/>
            <person name="Kim S."/>
            <person name="Ryu S."/>
            <person name="Song J.Y."/>
            <person name="Lee S.K."/>
        </authorList>
    </citation>
    <scope>NUCLEOTIDE SEQUENCE [LARGE SCALE GENOMIC DNA]</scope>
    <source>
        <tissue evidence="1">Muscle</tissue>
    </source>
</reference>